<dbReference type="HAMAP" id="MF_00151">
    <property type="entry name" value="PPAT_bact"/>
    <property type="match status" value="1"/>
</dbReference>
<feature type="binding site" evidence="9">
    <location>
        <position position="9"/>
    </location>
    <ligand>
        <name>substrate</name>
    </ligand>
</feature>
<dbReference type="Proteomes" id="UP000529861">
    <property type="component" value="Unassembled WGS sequence"/>
</dbReference>
<evidence type="ECO:0000313" key="12">
    <source>
        <dbReference type="Proteomes" id="UP000529861"/>
    </source>
</evidence>
<gene>
    <name evidence="9 11" type="primary">coaD</name>
    <name evidence="11" type="ORF">HKI81_02895</name>
</gene>
<proteinExistence type="inferred from homology"/>
<feature type="binding site" evidence="9">
    <location>
        <position position="87"/>
    </location>
    <ligand>
        <name>substrate</name>
    </ligand>
</feature>
<dbReference type="UniPathway" id="UPA00241">
    <property type="reaction ID" value="UER00355"/>
</dbReference>
<dbReference type="NCBIfam" id="TIGR01510">
    <property type="entry name" value="coaD_prev_kdtB"/>
    <property type="match status" value="1"/>
</dbReference>
<dbReference type="InterPro" id="IPR001980">
    <property type="entry name" value="PPAT"/>
</dbReference>
<evidence type="ECO:0000313" key="11">
    <source>
        <dbReference type="EMBL" id="NNG66187.1"/>
    </source>
</evidence>
<dbReference type="PANTHER" id="PTHR21342:SF1">
    <property type="entry name" value="PHOSPHOPANTETHEINE ADENYLYLTRANSFERASE"/>
    <property type="match status" value="1"/>
</dbReference>
<sequence>MRVAIYPGSFDPVTYGHIDIIKRGANLFDKLIVAVLLNPAKRPLFSIQERIELLKEVTKDIPNVEVDYFDGLLVEYAKKVNASAIIKGLRMVSDFEYEFQMALVNKKLNPSVETIFLMTSAKYGYLSSSLVKEIAQFGGCLSEFVPDIVAERLMEKFKKS</sequence>
<dbReference type="NCBIfam" id="TIGR00125">
    <property type="entry name" value="cyt_tran_rel"/>
    <property type="match status" value="1"/>
</dbReference>
<comment type="pathway">
    <text evidence="9">Cofactor biosynthesis; coenzyme A biosynthesis; CoA from (R)-pantothenate: step 4/5.</text>
</comment>
<dbReference type="InterPro" id="IPR014729">
    <property type="entry name" value="Rossmann-like_a/b/a_fold"/>
</dbReference>
<evidence type="ECO:0000256" key="8">
    <source>
        <dbReference type="ARBA" id="ARBA00029346"/>
    </source>
</evidence>
<keyword evidence="2 9" id="KW-0808">Transferase</keyword>
<dbReference type="RefSeq" id="WP_022587640.1">
    <property type="nucleotide sequence ID" value="NZ_JABEQB010000005.1"/>
</dbReference>
<feature type="binding site" evidence="9">
    <location>
        <begin position="123"/>
        <end position="129"/>
    </location>
    <ligand>
        <name>ATP</name>
        <dbReference type="ChEBI" id="CHEBI:30616"/>
    </ligand>
</feature>
<comment type="similarity">
    <text evidence="9">Belongs to the bacterial CoaD family.</text>
</comment>
<dbReference type="InterPro" id="IPR004821">
    <property type="entry name" value="Cyt_trans-like"/>
</dbReference>
<comment type="function">
    <text evidence="9">Reversibly transfers an adenylyl group from ATP to 4'-phosphopantetheine, yielding dephospho-CoA (dPCoA) and pyrophosphate.</text>
</comment>
<evidence type="ECO:0000259" key="10">
    <source>
        <dbReference type="Pfam" id="PF01467"/>
    </source>
</evidence>
<evidence type="ECO:0000256" key="6">
    <source>
        <dbReference type="ARBA" id="ARBA00022842"/>
    </source>
</evidence>
<dbReference type="SUPFAM" id="SSF52374">
    <property type="entry name" value="Nucleotidylyl transferase"/>
    <property type="match status" value="1"/>
</dbReference>
<comment type="catalytic activity">
    <reaction evidence="8 9">
        <text>(R)-4'-phosphopantetheine + ATP + H(+) = 3'-dephospho-CoA + diphosphate</text>
        <dbReference type="Rhea" id="RHEA:19801"/>
        <dbReference type="ChEBI" id="CHEBI:15378"/>
        <dbReference type="ChEBI" id="CHEBI:30616"/>
        <dbReference type="ChEBI" id="CHEBI:33019"/>
        <dbReference type="ChEBI" id="CHEBI:57328"/>
        <dbReference type="ChEBI" id="CHEBI:61723"/>
        <dbReference type="EC" id="2.7.7.3"/>
    </reaction>
</comment>
<keyword evidence="6 9" id="KW-0460">Magnesium</keyword>
<dbReference type="EMBL" id="JABEQB010000005">
    <property type="protein sequence ID" value="NNG66187.1"/>
    <property type="molecule type" value="Genomic_DNA"/>
</dbReference>
<dbReference type="EC" id="2.7.7.3" evidence="9"/>
<evidence type="ECO:0000256" key="1">
    <source>
        <dbReference type="ARBA" id="ARBA00022490"/>
    </source>
</evidence>
<comment type="caution">
    <text evidence="11">The sequence shown here is derived from an EMBL/GenBank/DDBJ whole genome shotgun (WGS) entry which is preliminary data.</text>
</comment>
<accession>A0A7Y2L6L0</accession>
<feature type="binding site" evidence="9">
    <location>
        <begin position="88"/>
        <end position="90"/>
    </location>
    <ligand>
        <name>ATP</name>
        <dbReference type="ChEBI" id="CHEBI:30616"/>
    </ligand>
</feature>
<dbReference type="CDD" id="cd02163">
    <property type="entry name" value="PPAT"/>
    <property type="match status" value="1"/>
</dbReference>
<dbReference type="Gene3D" id="3.40.50.620">
    <property type="entry name" value="HUPs"/>
    <property type="match status" value="1"/>
</dbReference>
<evidence type="ECO:0000256" key="5">
    <source>
        <dbReference type="ARBA" id="ARBA00022840"/>
    </source>
</evidence>
<evidence type="ECO:0000256" key="3">
    <source>
        <dbReference type="ARBA" id="ARBA00022695"/>
    </source>
</evidence>
<reference evidence="11 12" key="1">
    <citation type="submission" date="2020-04" db="EMBL/GenBank/DDBJ databases">
        <title>Draft genome sequence of Caldanaerobacter sunterraneus. strain 1523vc isolated from Griffin hot spring, Kamchatka, Russia.</title>
        <authorList>
            <person name="Toshchakov S.V."/>
            <person name="Podosokorskaya O.A."/>
            <person name="Kublanov I.V."/>
            <person name="Korzhenkov A."/>
            <person name="Patrushev M.V."/>
        </authorList>
    </citation>
    <scope>NUCLEOTIDE SEQUENCE [LARGE SCALE GENOMIC DNA]</scope>
    <source>
        <strain evidence="11 12">1523vc</strain>
    </source>
</reference>
<evidence type="ECO:0000256" key="2">
    <source>
        <dbReference type="ARBA" id="ARBA00022679"/>
    </source>
</evidence>
<evidence type="ECO:0000256" key="4">
    <source>
        <dbReference type="ARBA" id="ARBA00022741"/>
    </source>
</evidence>
<feature type="binding site" evidence="9">
    <location>
        <position position="41"/>
    </location>
    <ligand>
        <name>substrate</name>
    </ligand>
</feature>
<comment type="subcellular location">
    <subcellularLocation>
        <location evidence="9">Cytoplasm</location>
    </subcellularLocation>
</comment>
<dbReference type="PANTHER" id="PTHR21342">
    <property type="entry name" value="PHOSPHOPANTETHEINE ADENYLYLTRANSFERASE"/>
    <property type="match status" value="1"/>
</dbReference>
<comment type="cofactor">
    <cofactor evidence="9">
        <name>Mg(2+)</name>
        <dbReference type="ChEBI" id="CHEBI:18420"/>
    </cofactor>
</comment>
<keyword evidence="4 9" id="KW-0547">Nucleotide-binding</keyword>
<feature type="binding site" evidence="9">
    <location>
        <position position="73"/>
    </location>
    <ligand>
        <name>substrate</name>
    </ligand>
</feature>
<protein>
    <recommendedName>
        <fullName evidence="9">Phosphopantetheine adenylyltransferase</fullName>
        <ecNumber evidence="9">2.7.7.3</ecNumber>
    </recommendedName>
    <alternativeName>
        <fullName evidence="9">Dephospho-CoA pyrophosphorylase</fullName>
    </alternativeName>
    <alternativeName>
        <fullName evidence="9">Pantetheine-phosphate adenylyltransferase</fullName>
        <shortName evidence="9">PPAT</shortName>
    </alternativeName>
</protein>
<feature type="domain" description="Cytidyltransferase-like" evidence="10">
    <location>
        <begin position="5"/>
        <end position="133"/>
    </location>
</feature>
<dbReference type="GO" id="GO:0005524">
    <property type="term" value="F:ATP binding"/>
    <property type="evidence" value="ECO:0007669"/>
    <property type="project" value="UniProtKB-KW"/>
</dbReference>
<keyword evidence="5 9" id="KW-0067">ATP-binding</keyword>
<organism evidence="11 12">
    <name type="scientific">Caldanaerobacter subterraneus</name>
    <dbReference type="NCBI Taxonomy" id="911092"/>
    <lineage>
        <taxon>Bacteria</taxon>
        <taxon>Bacillati</taxon>
        <taxon>Bacillota</taxon>
        <taxon>Clostridia</taxon>
        <taxon>Thermoanaerobacterales</taxon>
        <taxon>Thermoanaerobacteraceae</taxon>
        <taxon>Caldanaerobacter</taxon>
    </lineage>
</organism>
<comment type="subunit">
    <text evidence="9">Homohexamer.</text>
</comment>
<evidence type="ECO:0000256" key="9">
    <source>
        <dbReference type="HAMAP-Rule" id="MF_00151"/>
    </source>
</evidence>
<keyword evidence="7 9" id="KW-0173">Coenzyme A biosynthesis</keyword>
<feature type="binding site" evidence="9">
    <location>
        <begin position="9"/>
        <end position="10"/>
    </location>
    <ligand>
        <name>ATP</name>
        <dbReference type="ChEBI" id="CHEBI:30616"/>
    </ligand>
</feature>
<feature type="binding site" evidence="9">
    <location>
        <position position="98"/>
    </location>
    <ligand>
        <name>ATP</name>
        <dbReference type="ChEBI" id="CHEBI:30616"/>
    </ligand>
</feature>
<evidence type="ECO:0000256" key="7">
    <source>
        <dbReference type="ARBA" id="ARBA00022993"/>
    </source>
</evidence>
<name>A0A7Y2L6L0_9THEO</name>
<feature type="site" description="Transition state stabilizer" evidence="9">
    <location>
        <position position="17"/>
    </location>
</feature>
<dbReference type="Pfam" id="PF01467">
    <property type="entry name" value="CTP_transf_like"/>
    <property type="match status" value="1"/>
</dbReference>
<dbReference type="PRINTS" id="PR01020">
    <property type="entry name" value="LPSBIOSNTHSS"/>
</dbReference>
<dbReference type="GO" id="GO:0005737">
    <property type="term" value="C:cytoplasm"/>
    <property type="evidence" value="ECO:0007669"/>
    <property type="project" value="UniProtKB-SubCell"/>
</dbReference>
<keyword evidence="3 9" id="KW-0548">Nucleotidyltransferase</keyword>
<dbReference type="GO" id="GO:0004595">
    <property type="term" value="F:pantetheine-phosphate adenylyltransferase activity"/>
    <property type="evidence" value="ECO:0007669"/>
    <property type="project" value="UniProtKB-UniRule"/>
</dbReference>
<dbReference type="AlphaFoldDB" id="A0A7Y2L6L0"/>
<feature type="binding site" evidence="9">
    <location>
        <position position="17"/>
    </location>
    <ligand>
        <name>ATP</name>
        <dbReference type="ChEBI" id="CHEBI:30616"/>
    </ligand>
</feature>
<dbReference type="GO" id="GO:0015937">
    <property type="term" value="P:coenzyme A biosynthetic process"/>
    <property type="evidence" value="ECO:0007669"/>
    <property type="project" value="UniProtKB-UniRule"/>
</dbReference>
<keyword evidence="1 9" id="KW-0963">Cytoplasm</keyword>